<dbReference type="PROSITE" id="PS51217">
    <property type="entry name" value="UVRD_HELICASE_CTER"/>
    <property type="match status" value="1"/>
</dbReference>
<dbReference type="PANTHER" id="PTHR11070:SF3">
    <property type="entry name" value="DNA 3'-5' HELICASE"/>
    <property type="match status" value="1"/>
</dbReference>
<proteinExistence type="inferred from homology"/>
<feature type="domain" description="UvrD-like helicase ATP-binding" evidence="11">
    <location>
        <begin position="24"/>
        <end position="317"/>
    </location>
</feature>
<gene>
    <name evidence="13" type="ORF">ACFQ4M_01235</name>
</gene>
<dbReference type="InterPro" id="IPR027417">
    <property type="entry name" value="P-loop_NTPase"/>
</dbReference>
<protein>
    <recommendedName>
        <fullName evidence="8">DNA 3'-5' helicase</fullName>
        <ecNumber evidence="8">5.6.2.4</ecNumber>
    </recommendedName>
</protein>
<evidence type="ECO:0000259" key="11">
    <source>
        <dbReference type="PROSITE" id="PS51198"/>
    </source>
</evidence>
<feature type="domain" description="UvrD-like helicase C-terminal" evidence="12">
    <location>
        <begin position="318"/>
        <end position="638"/>
    </location>
</feature>
<keyword evidence="4 10" id="KW-0347">Helicase</keyword>
<dbReference type="Pfam" id="PF13361">
    <property type="entry name" value="UvrD_C"/>
    <property type="match status" value="2"/>
</dbReference>
<dbReference type="SUPFAM" id="SSF52540">
    <property type="entry name" value="P-loop containing nucleoside triphosphate hydrolases"/>
    <property type="match status" value="1"/>
</dbReference>
<evidence type="ECO:0000256" key="8">
    <source>
        <dbReference type="ARBA" id="ARBA00034808"/>
    </source>
</evidence>
<dbReference type="GO" id="GO:0016787">
    <property type="term" value="F:hydrolase activity"/>
    <property type="evidence" value="ECO:0007669"/>
    <property type="project" value="UniProtKB-KW"/>
</dbReference>
<feature type="binding site" evidence="10">
    <location>
        <begin position="45"/>
        <end position="52"/>
    </location>
    <ligand>
        <name>ATP</name>
        <dbReference type="ChEBI" id="CHEBI:30616"/>
    </ligand>
</feature>
<evidence type="ECO:0000256" key="6">
    <source>
        <dbReference type="ARBA" id="ARBA00023235"/>
    </source>
</evidence>
<keyword evidence="2 10" id="KW-0547">Nucleotide-binding</keyword>
<evidence type="ECO:0000256" key="7">
    <source>
        <dbReference type="ARBA" id="ARBA00034617"/>
    </source>
</evidence>
<evidence type="ECO:0000256" key="1">
    <source>
        <dbReference type="ARBA" id="ARBA00009922"/>
    </source>
</evidence>
<evidence type="ECO:0000256" key="10">
    <source>
        <dbReference type="PROSITE-ProRule" id="PRU00560"/>
    </source>
</evidence>
<evidence type="ECO:0000256" key="4">
    <source>
        <dbReference type="ARBA" id="ARBA00022806"/>
    </source>
</evidence>
<dbReference type="InterPro" id="IPR013986">
    <property type="entry name" value="DExx_box_DNA_helicase_dom_sf"/>
</dbReference>
<keyword evidence="5 10" id="KW-0067">ATP-binding</keyword>
<name>A0ABW3W8M1_9RHOO</name>
<dbReference type="Gene3D" id="1.10.10.160">
    <property type="match status" value="1"/>
</dbReference>
<dbReference type="Pfam" id="PF00580">
    <property type="entry name" value="UvrD-helicase"/>
    <property type="match status" value="1"/>
</dbReference>
<evidence type="ECO:0000313" key="13">
    <source>
        <dbReference type="EMBL" id="MFD1262184.1"/>
    </source>
</evidence>
<evidence type="ECO:0000256" key="2">
    <source>
        <dbReference type="ARBA" id="ARBA00022741"/>
    </source>
</evidence>
<dbReference type="Gene3D" id="1.10.486.10">
    <property type="entry name" value="PCRA, domain 4"/>
    <property type="match status" value="1"/>
</dbReference>
<dbReference type="PANTHER" id="PTHR11070">
    <property type="entry name" value="UVRD / RECB / PCRA DNA HELICASE FAMILY MEMBER"/>
    <property type="match status" value="1"/>
</dbReference>
<comment type="similarity">
    <text evidence="1">Belongs to the helicase family. UvrD subfamily.</text>
</comment>
<keyword evidence="6" id="KW-0413">Isomerase</keyword>
<reference evidence="14" key="1">
    <citation type="journal article" date="2019" name="Int. J. Syst. Evol. Microbiol.">
        <title>The Global Catalogue of Microorganisms (GCM) 10K type strain sequencing project: providing services to taxonomists for standard genome sequencing and annotation.</title>
        <authorList>
            <consortium name="The Broad Institute Genomics Platform"/>
            <consortium name="The Broad Institute Genome Sequencing Center for Infectious Disease"/>
            <person name="Wu L."/>
            <person name="Ma J."/>
        </authorList>
    </citation>
    <scope>NUCLEOTIDE SEQUENCE [LARGE SCALE GENOMIC DNA]</scope>
    <source>
        <strain evidence="14">CCUG 48884</strain>
    </source>
</reference>
<sequence>MYAPPSPESPVSATSSPLDALNPAQREAVCHAGASGPAAPLLVIAGAGSGKTNTLAHRVAHLIENGADPARILLLTFSRRAADEMGRRVRRILAQACAGRPGLAQAELRWSGTFHAIGARLLRDYAGRIGLDPGFTIHDREDSADLMNLVRHEAGLSTTRQRFPQKGTCLAIYSAVVNTRAPLAEVLQASFPWCAEWEDELKRLFRAYVEAKQAQQVLDYDDLLLYWAQMVAEPALGAEIGGLFDHVLVDEYQDTNHLQAAILMAMKPDGRGLTVVGDDAQSIYAFRGATVRNILDFPAAFDPPAHVVTLEQNYRSTRPILEAANAVIALAAERFTKNLWSERESAQRPRIVAVKDDADQATFVVDGVLARREEGLKLKQQAVLFRASAHSARLEMELTRRNVPFVKFGGLKFLEAAHIKDVLAVLRWAENPRDRVSGFRAIQLLAGVGPKTAGRVLDNVCAAPEGCALLAEQPVPEAARAGWLEFAALIDCLAGRMPPSESAAAAVGAARAASLSATPPDHTAFDPSRLAPLLRGRPEGGVVGAAQAASLAAGPQWPVDFELACRWYEAQMPRLYDDFAVRVLDIQQLARIAATSPSRQRFLTELTLDPPSATSGEAGMPLLDEDYLILSTMHSAKGQEWNAVSVLNVVDGCIPSDVATRNSAEIEEERRLLYVAMTRARDSLDLIVPQRFYVTQQAGMGDRHVYAGRSRFIPNRLLGHFEQLSWPPPPPQLQGSPASRQAAVDLAAKMRDMWR</sequence>
<dbReference type="InterPro" id="IPR014016">
    <property type="entry name" value="UvrD-like_ATP-bd"/>
</dbReference>
<keyword evidence="3 10" id="KW-0378">Hydrolase</keyword>
<comment type="catalytic activity">
    <reaction evidence="9">
        <text>ATP + H2O = ADP + phosphate + H(+)</text>
        <dbReference type="Rhea" id="RHEA:13065"/>
        <dbReference type="ChEBI" id="CHEBI:15377"/>
        <dbReference type="ChEBI" id="CHEBI:15378"/>
        <dbReference type="ChEBI" id="CHEBI:30616"/>
        <dbReference type="ChEBI" id="CHEBI:43474"/>
        <dbReference type="ChEBI" id="CHEBI:456216"/>
        <dbReference type="EC" id="5.6.2.4"/>
    </reaction>
</comment>
<dbReference type="CDD" id="cd17932">
    <property type="entry name" value="DEXQc_UvrD"/>
    <property type="match status" value="1"/>
</dbReference>
<evidence type="ECO:0000259" key="12">
    <source>
        <dbReference type="PROSITE" id="PS51217"/>
    </source>
</evidence>
<evidence type="ECO:0000313" key="14">
    <source>
        <dbReference type="Proteomes" id="UP001597158"/>
    </source>
</evidence>
<dbReference type="RefSeq" id="WP_277831723.1">
    <property type="nucleotide sequence ID" value="NZ_JARQZE010000003.1"/>
</dbReference>
<evidence type="ECO:0000256" key="9">
    <source>
        <dbReference type="ARBA" id="ARBA00048988"/>
    </source>
</evidence>
<dbReference type="GO" id="GO:0004386">
    <property type="term" value="F:helicase activity"/>
    <property type="evidence" value="ECO:0007669"/>
    <property type="project" value="UniProtKB-KW"/>
</dbReference>
<dbReference type="Gene3D" id="3.40.50.300">
    <property type="entry name" value="P-loop containing nucleotide triphosphate hydrolases"/>
    <property type="match status" value="3"/>
</dbReference>
<dbReference type="InterPro" id="IPR014017">
    <property type="entry name" value="DNA_helicase_UvrD-like_C"/>
</dbReference>
<dbReference type="EC" id="5.6.2.4" evidence="8"/>
<evidence type="ECO:0000256" key="3">
    <source>
        <dbReference type="ARBA" id="ARBA00022801"/>
    </source>
</evidence>
<evidence type="ECO:0000256" key="5">
    <source>
        <dbReference type="ARBA" id="ARBA00022840"/>
    </source>
</evidence>
<organism evidence="13 14">
    <name type="scientific">Thauera mechernichensis</name>
    <dbReference type="NCBI Taxonomy" id="82788"/>
    <lineage>
        <taxon>Bacteria</taxon>
        <taxon>Pseudomonadati</taxon>
        <taxon>Pseudomonadota</taxon>
        <taxon>Betaproteobacteria</taxon>
        <taxon>Rhodocyclales</taxon>
        <taxon>Zoogloeaceae</taxon>
        <taxon>Thauera</taxon>
    </lineage>
</organism>
<dbReference type="InterPro" id="IPR000212">
    <property type="entry name" value="DNA_helicase_UvrD/REP"/>
</dbReference>
<dbReference type="PROSITE" id="PS51198">
    <property type="entry name" value="UVRD_HELICASE_ATP_BIND"/>
    <property type="match status" value="1"/>
</dbReference>
<comment type="catalytic activity">
    <reaction evidence="7">
        <text>Couples ATP hydrolysis with the unwinding of duplex DNA by translocating in the 3'-5' direction.</text>
        <dbReference type="EC" id="5.6.2.4"/>
    </reaction>
</comment>
<dbReference type="EMBL" id="JBHTMC010000002">
    <property type="protein sequence ID" value="MFD1262184.1"/>
    <property type="molecule type" value="Genomic_DNA"/>
</dbReference>
<dbReference type="Proteomes" id="UP001597158">
    <property type="component" value="Unassembled WGS sequence"/>
</dbReference>
<accession>A0ABW3W8M1</accession>
<comment type="caution">
    <text evidence="13">The sequence shown here is derived from an EMBL/GenBank/DDBJ whole genome shotgun (WGS) entry which is preliminary data.</text>
</comment>
<keyword evidence="14" id="KW-1185">Reference proteome</keyword>